<dbReference type="SUPFAM" id="SSF56601">
    <property type="entry name" value="beta-lactamase/transpeptidase-like"/>
    <property type="match status" value="1"/>
</dbReference>
<dbReference type="PROSITE" id="PS00146">
    <property type="entry name" value="BETA_LACTAMASE_A"/>
    <property type="match status" value="1"/>
</dbReference>
<dbReference type="InterPro" id="IPR001466">
    <property type="entry name" value="Beta-lactam-related"/>
</dbReference>
<evidence type="ECO:0000313" key="5">
    <source>
        <dbReference type="Proteomes" id="UP001156831"/>
    </source>
</evidence>
<accession>A0ABT6JJN7</accession>
<gene>
    <name evidence="4" type="ORF">QFW80_10220</name>
</gene>
<dbReference type="Gene3D" id="3.40.710.10">
    <property type="entry name" value="DD-peptidase/beta-lactamase superfamily"/>
    <property type="match status" value="1"/>
</dbReference>
<comment type="caution">
    <text evidence="4">The sequence shown here is derived from an EMBL/GenBank/DDBJ whole genome shotgun (WGS) entry which is preliminary data.</text>
</comment>
<protein>
    <submittedName>
        <fullName evidence="4">Serine hydrolase</fullName>
    </submittedName>
</protein>
<feature type="domain" description="Peptidase S12 Pab87-related C-terminal" evidence="3">
    <location>
        <begin position="367"/>
        <end position="445"/>
    </location>
</feature>
<dbReference type="Pfam" id="PF11954">
    <property type="entry name" value="DUF3471"/>
    <property type="match status" value="1"/>
</dbReference>
<sequence>MRLILLLCLLVPLATHAQSLPSDAEVSAFAARSLEANCDSGAPGMAVLVARGDEVLYRGACGRASLELGVPLSPGHVFRIGSVTKQLAAAAVLKLAEDGRLSLDDPLSKFVPGYPGGEAVTVRMLLDHTSGIRSYTDIAAVMSSGGIMQDLSTARLIDSFRDQAPDFAPGTDWRYNNSGYVLVGAVIEAVSGQSWHDYLRTAFFAPLGMDHTGYGNEAEAVIPGHVTGYTRKGAGWARAAYLSMTQPHAAGGLVSTLDDLHRWNRALHAGGLLREAGYRAMVTPAGKAADHDYGFGISTGTLRGRPKLDHGGGIFGFSSYLLYLPEDELTVAVLYNADAGRDGMLGTGRIAQLLAAQAIGRPYPDKTPIEVEDATLREYAGVYRIDAGNTRIVRMSDGRLTSQRTGGQPYPLIPVAADTFAFEEGHSRIVFERDEAGRIAAMRFFPEGEGAGEVAPRSEEPVPAGRPEVQLPREALERIAGEYVHAGVVLRVFLDADVPKAQLTGQPAFEIFAESPSTFFYKVVEATLEFAPANAPARSVTLRQGGAVIEYVRQGD</sequence>
<proteinExistence type="predicted"/>
<evidence type="ECO:0000256" key="1">
    <source>
        <dbReference type="SAM" id="SignalP"/>
    </source>
</evidence>
<feature type="chain" id="PRO_5045214335" evidence="1">
    <location>
        <begin position="18"/>
        <end position="556"/>
    </location>
</feature>
<dbReference type="RefSeq" id="WP_280601773.1">
    <property type="nucleotide sequence ID" value="NZ_JARXRN010000025.1"/>
</dbReference>
<dbReference type="Proteomes" id="UP001156831">
    <property type="component" value="Unassembled WGS sequence"/>
</dbReference>
<dbReference type="PANTHER" id="PTHR46825:SF9">
    <property type="entry name" value="BETA-LACTAMASE-RELATED DOMAIN-CONTAINING PROTEIN"/>
    <property type="match status" value="1"/>
</dbReference>
<dbReference type="InterPro" id="IPR012338">
    <property type="entry name" value="Beta-lactam/transpept-like"/>
</dbReference>
<keyword evidence="4" id="KW-0378">Hydrolase</keyword>
<organism evidence="4 5">
    <name type="scientific">Luteimonas rhizosphaericola</name>
    <dbReference type="NCBI Taxonomy" id="3042024"/>
    <lineage>
        <taxon>Bacteria</taxon>
        <taxon>Pseudomonadati</taxon>
        <taxon>Pseudomonadota</taxon>
        <taxon>Gammaproteobacteria</taxon>
        <taxon>Lysobacterales</taxon>
        <taxon>Lysobacteraceae</taxon>
        <taxon>Luteimonas</taxon>
    </lineage>
</organism>
<evidence type="ECO:0000259" key="3">
    <source>
        <dbReference type="Pfam" id="PF11954"/>
    </source>
</evidence>
<dbReference type="EMBL" id="JARXRN010000025">
    <property type="protein sequence ID" value="MDH5830888.1"/>
    <property type="molecule type" value="Genomic_DNA"/>
</dbReference>
<feature type="signal peptide" evidence="1">
    <location>
        <begin position="1"/>
        <end position="17"/>
    </location>
</feature>
<reference evidence="4 5" key="1">
    <citation type="submission" date="2023-04" db="EMBL/GenBank/DDBJ databases">
        <title>Luteimonas sp. M1R5S18.</title>
        <authorList>
            <person name="Sun J.-Q."/>
        </authorList>
    </citation>
    <scope>NUCLEOTIDE SEQUENCE [LARGE SCALE GENOMIC DNA]</scope>
    <source>
        <strain evidence="4 5">M1R5S18</strain>
    </source>
</reference>
<evidence type="ECO:0000259" key="2">
    <source>
        <dbReference type="Pfam" id="PF00144"/>
    </source>
</evidence>
<evidence type="ECO:0000313" key="4">
    <source>
        <dbReference type="EMBL" id="MDH5830888.1"/>
    </source>
</evidence>
<dbReference type="InterPro" id="IPR021860">
    <property type="entry name" value="Peptidase_S12_Pab87-rel_C"/>
</dbReference>
<dbReference type="PANTHER" id="PTHR46825">
    <property type="entry name" value="D-ALANYL-D-ALANINE-CARBOXYPEPTIDASE/ENDOPEPTIDASE AMPH"/>
    <property type="match status" value="1"/>
</dbReference>
<dbReference type="GO" id="GO:0016787">
    <property type="term" value="F:hydrolase activity"/>
    <property type="evidence" value="ECO:0007669"/>
    <property type="project" value="UniProtKB-KW"/>
</dbReference>
<feature type="domain" description="Beta-lactamase-related" evidence="2">
    <location>
        <begin position="40"/>
        <end position="352"/>
    </location>
</feature>
<dbReference type="InterPro" id="IPR023650">
    <property type="entry name" value="Beta-lactam_class-A_AS"/>
</dbReference>
<keyword evidence="5" id="KW-1185">Reference proteome</keyword>
<dbReference type="Pfam" id="PF00144">
    <property type="entry name" value="Beta-lactamase"/>
    <property type="match status" value="1"/>
</dbReference>
<dbReference type="InterPro" id="IPR050491">
    <property type="entry name" value="AmpC-like"/>
</dbReference>
<keyword evidence="1" id="KW-0732">Signal</keyword>
<name>A0ABT6JJN7_9GAMM</name>